<dbReference type="GO" id="GO:0006941">
    <property type="term" value="P:striated muscle contraction"/>
    <property type="evidence" value="ECO:0007669"/>
    <property type="project" value="TreeGrafter"/>
</dbReference>
<dbReference type="GO" id="GO:0005790">
    <property type="term" value="C:smooth endoplasmic reticulum"/>
    <property type="evidence" value="ECO:0007669"/>
    <property type="project" value="TreeGrafter"/>
</dbReference>
<proteinExistence type="predicted"/>
<dbReference type="GO" id="GO:0033017">
    <property type="term" value="C:sarcoplasmic reticulum membrane"/>
    <property type="evidence" value="ECO:0007669"/>
    <property type="project" value="TreeGrafter"/>
</dbReference>
<dbReference type="InterPro" id="IPR015925">
    <property type="entry name" value="Ryanodine_IP3_receptor"/>
</dbReference>
<dbReference type="OrthoDB" id="258495at2759"/>
<dbReference type="GO" id="GO:0030018">
    <property type="term" value="C:Z disc"/>
    <property type="evidence" value="ECO:0007669"/>
    <property type="project" value="TreeGrafter"/>
</dbReference>
<keyword evidence="4" id="KW-1185">Reference proteome</keyword>
<dbReference type="PANTHER" id="PTHR46399">
    <property type="entry name" value="B30.2/SPRY DOMAIN-CONTAINING PROTEIN"/>
    <property type="match status" value="1"/>
</dbReference>
<dbReference type="AlphaFoldDB" id="A0A1V4JQK0"/>
<evidence type="ECO:0000313" key="4">
    <source>
        <dbReference type="Proteomes" id="UP000190648"/>
    </source>
</evidence>
<reference evidence="3 4" key="1">
    <citation type="submission" date="2016-02" db="EMBL/GenBank/DDBJ databases">
        <title>Band-tailed pigeon sequencing and assembly.</title>
        <authorList>
            <person name="Soares A.E."/>
            <person name="Novak B.J."/>
            <person name="Rice E.S."/>
            <person name="O'Connell B."/>
            <person name="Chang D."/>
            <person name="Weber S."/>
            <person name="Shapiro B."/>
        </authorList>
    </citation>
    <scope>NUCLEOTIDE SEQUENCE [LARGE SCALE GENOMIC DNA]</scope>
    <source>
        <strain evidence="3">BTP2013</strain>
        <tissue evidence="3">Blood</tissue>
    </source>
</reference>
<feature type="domain" description="RyR/IP3R Homology associated" evidence="2">
    <location>
        <begin position="26"/>
        <end position="70"/>
    </location>
</feature>
<dbReference type="EMBL" id="LSYS01006741">
    <property type="protein sequence ID" value="OPJ74315.1"/>
    <property type="molecule type" value="Genomic_DNA"/>
</dbReference>
<protein>
    <recommendedName>
        <fullName evidence="2">RyR/IP3R Homology associated domain-containing protein</fullName>
    </recommendedName>
</protein>
<evidence type="ECO:0000259" key="2">
    <source>
        <dbReference type="Pfam" id="PF08454"/>
    </source>
</evidence>
<comment type="caution">
    <text evidence="3">The sequence shown here is derived from an EMBL/GenBank/DDBJ whole genome shotgun (WGS) entry which is preliminary data.</text>
</comment>
<dbReference type="GO" id="GO:0034704">
    <property type="term" value="C:calcium channel complex"/>
    <property type="evidence" value="ECO:0007669"/>
    <property type="project" value="TreeGrafter"/>
</dbReference>
<accession>A0A1V4JQK0</accession>
<feature type="compositionally biased region" description="Low complexity" evidence="1">
    <location>
        <begin position="112"/>
        <end position="124"/>
    </location>
</feature>
<evidence type="ECO:0000313" key="3">
    <source>
        <dbReference type="EMBL" id="OPJ74315.1"/>
    </source>
</evidence>
<dbReference type="PANTHER" id="PTHR46399:SF10">
    <property type="entry name" value="RYANODINE RECEPTOR 1"/>
    <property type="match status" value="1"/>
</dbReference>
<sequence>MCPPQESISDFYWYYSGKDVIDEQGKRNFSKAMAVAKQVFNSLTEYIQGPCTGNQQSLAHSRLWDAVVGFLHVFAHMMKKLAQVGTGSTGSTGTPPPTPTNPLSPRRGDLGTPTSPAATPMSPTHPVGPGAP</sequence>
<dbReference type="GO" id="GO:0042383">
    <property type="term" value="C:sarcolemma"/>
    <property type="evidence" value="ECO:0007669"/>
    <property type="project" value="TreeGrafter"/>
</dbReference>
<gene>
    <name evidence="3" type="ORF">AV530_001572</name>
</gene>
<dbReference type="GO" id="GO:0014808">
    <property type="term" value="P:release of sequestered calcium ion into cytosol by sarcoplasmic reticulum"/>
    <property type="evidence" value="ECO:0007669"/>
    <property type="project" value="TreeGrafter"/>
</dbReference>
<dbReference type="InterPro" id="IPR013662">
    <property type="entry name" value="RIH_assoc-dom"/>
</dbReference>
<dbReference type="Proteomes" id="UP000190648">
    <property type="component" value="Unassembled WGS sequence"/>
</dbReference>
<organism evidence="3 4">
    <name type="scientific">Patagioenas fasciata monilis</name>
    <dbReference type="NCBI Taxonomy" id="372326"/>
    <lineage>
        <taxon>Eukaryota</taxon>
        <taxon>Metazoa</taxon>
        <taxon>Chordata</taxon>
        <taxon>Craniata</taxon>
        <taxon>Vertebrata</taxon>
        <taxon>Euteleostomi</taxon>
        <taxon>Archelosauria</taxon>
        <taxon>Archosauria</taxon>
        <taxon>Dinosauria</taxon>
        <taxon>Saurischia</taxon>
        <taxon>Theropoda</taxon>
        <taxon>Coelurosauria</taxon>
        <taxon>Aves</taxon>
        <taxon>Neognathae</taxon>
        <taxon>Neoaves</taxon>
        <taxon>Columbimorphae</taxon>
        <taxon>Columbiformes</taxon>
        <taxon>Columbidae</taxon>
        <taxon>Patagioenas</taxon>
    </lineage>
</organism>
<dbReference type="Pfam" id="PF08454">
    <property type="entry name" value="RIH_assoc"/>
    <property type="match status" value="1"/>
</dbReference>
<dbReference type="STRING" id="372326.A0A1V4JQK0"/>
<name>A0A1V4JQK0_PATFA</name>
<evidence type="ECO:0000256" key="1">
    <source>
        <dbReference type="SAM" id="MobiDB-lite"/>
    </source>
</evidence>
<feature type="region of interest" description="Disordered" evidence="1">
    <location>
        <begin position="85"/>
        <end position="132"/>
    </location>
</feature>
<dbReference type="GO" id="GO:0005219">
    <property type="term" value="F:ryanodine-sensitive calcium-release channel activity"/>
    <property type="evidence" value="ECO:0007669"/>
    <property type="project" value="TreeGrafter"/>
</dbReference>